<dbReference type="GO" id="GO:0004672">
    <property type="term" value="F:protein kinase activity"/>
    <property type="evidence" value="ECO:0007669"/>
    <property type="project" value="InterPro"/>
</dbReference>
<feature type="repeat" description="ANK" evidence="3">
    <location>
        <begin position="258"/>
        <end position="290"/>
    </location>
</feature>
<feature type="domain" description="Protein kinase" evidence="6">
    <location>
        <begin position="549"/>
        <end position="798"/>
    </location>
</feature>
<dbReference type="InterPro" id="IPR017441">
    <property type="entry name" value="Protein_kinase_ATP_BS"/>
</dbReference>
<comment type="caution">
    <text evidence="7">The sequence shown here is derived from an EMBL/GenBank/DDBJ whole genome shotgun (WGS) entry which is preliminary data.</text>
</comment>
<evidence type="ECO:0000256" key="2">
    <source>
        <dbReference type="ARBA" id="ARBA00023043"/>
    </source>
</evidence>
<feature type="region of interest" description="Disordered" evidence="5">
    <location>
        <begin position="466"/>
        <end position="493"/>
    </location>
</feature>
<keyword evidence="4" id="KW-0547">Nucleotide-binding</keyword>
<keyword evidence="4" id="KW-0067">ATP-binding</keyword>
<name>A0A9Q0LKH4_ANAIG</name>
<dbReference type="GO" id="GO:0005737">
    <property type="term" value="C:cytoplasm"/>
    <property type="evidence" value="ECO:0007669"/>
    <property type="project" value="TreeGrafter"/>
</dbReference>
<dbReference type="AlphaFoldDB" id="A0A9Q0LKH4"/>
<accession>A0A9Q0LKH4</accession>
<dbReference type="InterPro" id="IPR036770">
    <property type="entry name" value="Ankyrin_rpt-contain_sf"/>
</dbReference>
<keyword evidence="8" id="KW-1185">Reference proteome</keyword>
<evidence type="ECO:0000256" key="5">
    <source>
        <dbReference type="SAM" id="MobiDB-lite"/>
    </source>
</evidence>
<dbReference type="Gene3D" id="1.10.510.10">
    <property type="entry name" value="Transferase(Phosphotransferase) domain 1"/>
    <property type="match status" value="1"/>
</dbReference>
<dbReference type="OMA" id="NHPCIIH"/>
<protein>
    <submittedName>
        <fullName evidence="7">Ankyrin repeat-containing protein</fullName>
    </submittedName>
</protein>
<keyword evidence="2 3" id="KW-0040">ANK repeat</keyword>
<gene>
    <name evidence="7" type="ORF">M0811_00910</name>
</gene>
<dbReference type="SMART" id="SM00248">
    <property type="entry name" value="ANK"/>
    <property type="match status" value="11"/>
</dbReference>
<dbReference type="PROSITE" id="PS00107">
    <property type="entry name" value="PROTEIN_KINASE_ATP"/>
    <property type="match status" value="1"/>
</dbReference>
<dbReference type="InterPro" id="IPR002110">
    <property type="entry name" value="Ankyrin_rpt"/>
</dbReference>
<dbReference type="InterPro" id="IPR001245">
    <property type="entry name" value="Ser-Thr/Tyr_kinase_cat_dom"/>
</dbReference>
<dbReference type="GO" id="GO:0005524">
    <property type="term" value="F:ATP binding"/>
    <property type="evidence" value="ECO:0007669"/>
    <property type="project" value="UniProtKB-UniRule"/>
</dbReference>
<dbReference type="PANTHER" id="PTHR24198:SF165">
    <property type="entry name" value="ANKYRIN REPEAT-CONTAINING PROTEIN-RELATED"/>
    <property type="match status" value="1"/>
</dbReference>
<feature type="repeat" description="ANK" evidence="3">
    <location>
        <begin position="34"/>
        <end position="66"/>
    </location>
</feature>
<dbReference type="Gene3D" id="3.30.200.20">
    <property type="entry name" value="Phosphorylase Kinase, domain 1"/>
    <property type="match status" value="1"/>
</dbReference>
<dbReference type="SUPFAM" id="SSF56112">
    <property type="entry name" value="Protein kinase-like (PK-like)"/>
    <property type="match status" value="1"/>
</dbReference>
<dbReference type="Pfam" id="PF12796">
    <property type="entry name" value="Ank_2"/>
    <property type="match status" value="3"/>
</dbReference>
<feature type="binding site" evidence="4">
    <location>
        <position position="579"/>
    </location>
    <ligand>
        <name>ATP</name>
        <dbReference type="ChEBI" id="CHEBI:30616"/>
    </ligand>
</feature>
<dbReference type="Proteomes" id="UP001149090">
    <property type="component" value="Unassembled WGS sequence"/>
</dbReference>
<evidence type="ECO:0000256" key="1">
    <source>
        <dbReference type="ARBA" id="ARBA00022737"/>
    </source>
</evidence>
<feature type="repeat" description="ANK" evidence="3">
    <location>
        <begin position="226"/>
        <end position="258"/>
    </location>
</feature>
<dbReference type="PRINTS" id="PR01415">
    <property type="entry name" value="ANKYRIN"/>
</dbReference>
<organism evidence="7 8">
    <name type="scientific">Anaeramoeba ignava</name>
    <name type="common">Anaerobic marine amoeba</name>
    <dbReference type="NCBI Taxonomy" id="1746090"/>
    <lineage>
        <taxon>Eukaryota</taxon>
        <taxon>Metamonada</taxon>
        <taxon>Anaeramoebidae</taxon>
        <taxon>Anaeramoeba</taxon>
    </lineage>
</organism>
<dbReference type="Gene3D" id="1.25.40.20">
    <property type="entry name" value="Ankyrin repeat-containing domain"/>
    <property type="match status" value="2"/>
</dbReference>
<feature type="repeat" description="ANK" evidence="3">
    <location>
        <begin position="354"/>
        <end position="386"/>
    </location>
</feature>
<reference evidence="7" key="1">
    <citation type="submission" date="2022-10" db="EMBL/GenBank/DDBJ databases">
        <title>Novel sulphate-reducing endosymbionts in the free-living metamonad Anaeramoeba.</title>
        <authorList>
            <person name="Jerlstrom-Hultqvist J."/>
            <person name="Cepicka I."/>
            <person name="Gallot-Lavallee L."/>
            <person name="Salas-Leiva D."/>
            <person name="Curtis B.A."/>
            <person name="Zahonova K."/>
            <person name="Pipaliya S."/>
            <person name="Dacks J."/>
            <person name="Roger A.J."/>
        </authorList>
    </citation>
    <scope>NUCLEOTIDE SEQUENCE</scope>
    <source>
        <strain evidence="7">BMAN</strain>
    </source>
</reference>
<dbReference type="Pfam" id="PF07714">
    <property type="entry name" value="PK_Tyr_Ser-Thr"/>
    <property type="match status" value="1"/>
</dbReference>
<keyword evidence="1" id="KW-0677">Repeat</keyword>
<evidence type="ECO:0000256" key="3">
    <source>
        <dbReference type="PROSITE-ProRule" id="PRU00023"/>
    </source>
</evidence>
<dbReference type="PANTHER" id="PTHR24198">
    <property type="entry name" value="ANKYRIN REPEAT AND PROTEIN KINASE DOMAIN-CONTAINING PROTEIN"/>
    <property type="match status" value="1"/>
</dbReference>
<evidence type="ECO:0000313" key="7">
    <source>
        <dbReference type="EMBL" id="KAJ5074281.1"/>
    </source>
</evidence>
<dbReference type="PROSITE" id="PS50011">
    <property type="entry name" value="PROTEIN_KINASE_DOM"/>
    <property type="match status" value="1"/>
</dbReference>
<evidence type="ECO:0000256" key="4">
    <source>
        <dbReference type="PROSITE-ProRule" id="PRU10141"/>
    </source>
</evidence>
<evidence type="ECO:0000259" key="6">
    <source>
        <dbReference type="PROSITE" id="PS50011"/>
    </source>
</evidence>
<dbReference type="EMBL" id="JAPDFW010000070">
    <property type="protein sequence ID" value="KAJ5074281.1"/>
    <property type="molecule type" value="Genomic_DNA"/>
</dbReference>
<feature type="repeat" description="ANK" evidence="3">
    <location>
        <begin position="66"/>
        <end position="98"/>
    </location>
</feature>
<evidence type="ECO:0000313" key="8">
    <source>
        <dbReference type="Proteomes" id="UP001149090"/>
    </source>
</evidence>
<dbReference type="InterPro" id="IPR000719">
    <property type="entry name" value="Prot_kinase_dom"/>
</dbReference>
<dbReference type="PROSITE" id="PS50297">
    <property type="entry name" value="ANK_REP_REGION"/>
    <property type="match status" value="9"/>
</dbReference>
<feature type="repeat" description="ANK" evidence="3">
    <location>
        <begin position="290"/>
        <end position="322"/>
    </location>
</feature>
<proteinExistence type="predicted"/>
<feature type="repeat" description="ANK" evidence="3">
    <location>
        <begin position="98"/>
        <end position="130"/>
    </location>
</feature>
<dbReference type="PROSITE" id="PS50088">
    <property type="entry name" value="ANK_REPEAT"/>
    <property type="match status" value="9"/>
</dbReference>
<dbReference type="OrthoDB" id="4062651at2759"/>
<sequence>MGNRLSLLDNFQKRNSTVYELYWDKKINFKTKDKGTTIFHIACQNGDLEIVRKFIENGALINITDKKDTPLHLACIKGHTEIVELLLKSGAIPNSPNKGMTPLHCATWSKHSKVVNLLLEHLEDIDHLNNKNTALQIASWNGDHKITEVLVRKIKNINNQNKGNSAIHLALYSSSPKCVELILSTNCSSNQPNNNIYPLHLAAQKGFSKLIDKLILNGSYIDSVDNNQTALHFACEKGYLKCVKKLISHKANVNHLNNKQTPLEVTILNGFTAIVSELLNNGAEVNVQHTGSYPLHLACNKGNIEVIELLLKRNADITCVDNGNTPLHIASKNGHSQILEYLIKQSTSVDPKNKGLTPLHVACLHGRLQCVSGLLSGGADLNITCEQAKPVEIADKKEYSEIVRLIHAFENRHIIGNKLQKYSSAKPKIKENIEKIGRMSSLVSLNELWDWKKDYIEKQQEIKEKQEKERQEKEEKEKERQEKEKQEMKKKQKEKLELRHFSMQDIMTLYGEDMNIGMNKNEEIDEKSKRITKFLEETFKDVLIEENEIKLGRSLGQGMYGVVRYGTWKKTEVAITIFKLQELKADELNKFIDKVKLNYKINNVNITKFYGVVVKYPEFWHVSQYYTKGSLFRMIYFDHKEYTLMEKIKMVLEIAQGIYYLHSKNIIHQVIRSKNILIDRNGRTKIGNFGMLTFYRASREGFLNSVGQPYWLAPEILQTQDFSFSADIFSFGMLLYEISTMKLPYGNDSPFQVISNIINGVRPQILPDNPFKDIIASCWDFDPQKRPTIKQVLSSLLVLQTKLKNQNHEEIHFDVN</sequence>
<dbReference type="SUPFAM" id="SSF48403">
    <property type="entry name" value="Ankyrin repeat"/>
    <property type="match status" value="1"/>
</dbReference>
<feature type="repeat" description="ANK" evidence="3">
    <location>
        <begin position="322"/>
        <end position="354"/>
    </location>
</feature>
<dbReference type="InterPro" id="IPR011009">
    <property type="entry name" value="Kinase-like_dom_sf"/>
</dbReference>
<feature type="repeat" description="ANK" evidence="3">
    <location>
        <begin position="194"/>
        <end position="226"/>
    </location>
</feature>